<dbReference type="InterPro" id="IPR013221">
    <property type="entry name" value="Mur_ligase_cen"/>
</dbReference>
<dbReference type="Proteomes" id="UP000229893">
    <property type="component" value="Unassembled WGS sequence"/>
</dbReference>
<keyword evidence="4" id="KW-0812">Transmembrane</keyword>
<feature type="non-terminal residue" evidence="7">
    <location>
        <position position="1"/>
    </location>
</feature>
<keyword evidence="3" id="KW-0067">ATP-binding</keyword>
<dbReference type="PANTHER" id="PTHR43024:SF1">
    <property type="entry name" value="UDP-N-ACETYLMURAMOYL-TRIPEPTIDE--D-ALANYL-D-ALANINE LIGASE"/>
    <property type="match status" value="1"/>
</dbReference>
<feature type="domain" description="Mur ligase central" evidence="6">
    <location>
        <begin position="77"/>
        <end position="244"/>
    </location>
</feature>
<feature type="transmembrane region" description="Helical" evidence="4">
    <location>
        <begin position="12"/>
        <end position="41"/>
    </location>
</feature>
<dbReference type="GO" id="GO:0016881">
    <property type="term" value="F:acid-amino acid ligase activity"/>
    <property type="evidence" value="ECO:0007669"/>
    <property type="project" value="InterPro"/>
</dbReference>
<keyword evidence="4" id="KW-1133">Transmembrane helix</keyword>
<keyword evidence="2" id="KW-0547">Nucleotide-binding</keyword>
<accession>A0A2H0NAH9</accession>
<name>A0A2H0NAH9_9BACT</name>
<dbReference type="SUPFAM" id="SSF53244">
    <property type="entry name" value="MurD-like peptide ligases, peptide-binding domain"/>
    <property type="match status" value="1"/>
</dbReference>
<keyword evidence="4" id="KW-0472">Membrane</keyword>
<evidence type="ECO:0000256" key="2">
    <source>
        <dbReference type="ARBA" id="ARBA00022741"/>
    </source>
</evidence>
<protein>
    <recommendedName>
        <fullName evidence="9">Mur ligase central domain-containing protein</fullName>
    </recommendedName>
</protein>
<evidence type="ECO:0000313" key="7">
    <source>
        <dbReference type="EMBL" id="PIR05135.1"/>
    </source>
</evidence>
<organism evidence="7 8">
    <name type="scientific">Candidatus Liptonbacteria bacterium CG11_big_fil_rev_8_21_14_0_20_35_14</name>
    <dbReference type="NCBI Taxonomy" id="1974634"/>
    <lineage>
        <taxon>Bacteria</taxon>
        <taxon>Candidatus Liptoniibacteriota</taxon>
    </lineage>
</organism>
<dbReference type="InterPro" id="IPR051046">
    <property type="entry name" value="MurCDEF_CellWall_CoF430Synth"/>
</dbReference>
<dbReference type="Pfam" id="PF08245">
    <property type="entry name" value="Mur_ligase_M"/>
    <property type="match status" value="1"/>
</dbReference>
<dbReference type="GO" id="GO:0005524">
    <property type="term" value="F:ATP binding"/>
    <property type="evidence" value="ECO:0007669"/>
    <property type="project" value="UniProtKB-KW"/>
</dbReference>
<dbReference type="Gene3D" id="3.40.1190.10">
    <property type="entry name" value="Mur-like, catalytic domain"/>
    <property type="match status" value="1"/>
</dbReference>
<evidence type="ECO:0000259" key="6">
    <source>
        <dbReference type="Pfam" id="PF08245"/>
    </source>
</evidence>
<dbReference type="InterPro" id="IPR036565">
    <property type="entry name" value="Mur-like_cat_sf"/>
</dbReference>
<gene>
    <name evidence="7" type="ORF">COV57_00625</name>
</gene>
<dbReference type="InterPro" id="IPR036615">
    <property type="entry name" value="Mur_ligase_C_dom_sf"/>
</dbReference>
<feature type="domain" description="Mur ligase C-terminal" evidence="5">
    <location>
        <begin position="280"/>
        <end position="402"/>
    </location>
</feature>
<evidence type="ECO:0008006" key="9">
    <source>
        <dbReference type="Google" id="ProtNLM"/>
    </source>
</evidence>
<dbReference type="PANTHER" id="PTHR43024">
    <property type="entry name" value="UDP-N-ACETYLMURAMOYL-TRIPEPTIDE--D-ALANYL-D-ALANINE LIGASE"/>
    <property type="match status" value="1"/>
</dbReference>
<comment type="caution">
    <text evidence="7">The sequence shown here is derived from an EMBL/GenBank/DDBJ whole genome shotgun (WGS) entry which is preliminary data.</text>
</comment>
<dbReference type="Pfam" id="PF02875">
    <property type="entry name" value="Mur_ligase_C"/>
    <property type="match status" value="1"/>
</dbReference>
<proteinExistence type="predicted"/>
<reference evidence="7 8" key="1">
    <citation type="submission" date="2017-09" db="EMBL/GenBank/DDBJ databases">
        <title>Depth-based differentiation of microbial function through sediment-hosted aquifers and enrichment of novel symbionts in the deep terrestrial subsurface.</title>
        <authorList>
            <person name="Probst A.J."/>
            <person name="Ladd B."/>
            <person name="Jarett J.K."/>
            <person name="Geller-Mcgrath D.E."/>
            <person name="Sieber C.M."/>
            <person name="Emerson J.B."/>
            <person name="Anantharaman K."/>
            <person name="Thomas B.C."/>
            <person name="Malmstrom R."/>
            <person name="Stieglmeier M."/>
            <person name="Klingl A."/>
            <person name="Woyke T."/>
            <person name="Ryan C.M."/>
            <person name="Banfield J.F."/>
        </authorList>
    </citation>
    <scope>NUCLEOTIDE SEQUENCE [LARGE SCALE GENOMIC DNA]</scope>
    <source>
        <strain evidence="7">CG11_big_fil_rev_8_21_14_0_20_35_14</strain>
    </source>
</reference>
<evidence type="ECO:0000256" key="3">
    <source>
        <dbReference type="ARBA" id="ARBA00022840"/>
    </source>
</evidence>
<dbReference type="InterPro" id="IPR004101">
    <property type="entry name" value="Mur_ligase_C"/>
</dbReference>
<dbReference type="SUPFAM" id="SSF53623">
    <property type="entry name" value="MurD-like peptide ligases, catalytic domain"/>
    <property type="match status" value="1"/>
</dbReference>
<evidence type="ECO:0000259" key="5">
    <source>
        <dbReference type="Pfam" id="PF02875"/>
    </source>
</evidence>
<dbReference type="EMBL" id="PCWO01000009">
    <property type="protein sequence ID" value="PIR05135.1"/>
    <property type="molecule type" value="Genomic_DNA"/>
</dbReference>
<sequence length="411" mass="46506">VNILVSSLIIFFIFKSLIVGLISFIIASLVFAYLFFIYLIISTLIISPFDKFIKQAIINQAKQKLDSIPHLKIIGLTGSYGKTTTKEMLYDVLSQKYKTVKTEGNLNTPLGIAKTIKEKIAKDTEIFIVEMGAFNQGDIKELCNLTQPDISILTGINESHLERFQTIQNTIATKFEIVKYAKENAIVVLNTLDENIKSNFEKYIDHKKVKTTDNLKVEIKEFFEDGSGQIIQINNLEIKTKFIASYIKNTISLVYLTAQELELTNEEIKTGIEKAEPPKHRMNGTLHPNDVLVIDDSYNGNPAGVKEAISTLSHFKSRRKIYITPGLVEMGDRAESIHKIIGYNLSRVADLVILIDNSSSKIIKQSLLQNNFSEEKIKVYGSMLNLEEDLISILRPNDVVIFQNDWPDNYS</sequence>
<dbReference type="AlphaFoldDB" id="A0A2H0NAH9"/>
<evidence type="ECO:0000313" key="8">
    <source>
        <dbReference type="Proteomes" id="UP000229893"/>
    </source>
</evidence>
<keyword evidence="1" id="KW-0436">Ligase</keyword>
<evidence type="ECO:0000256" key="4">
    <source>
        <dbReference type="SAM" id="Phobius"/>
    </source>
</evidence>
<dbReference type="Gene3D" id="3.90.190.20">
    <property type="entry name" value="Mur ligase, C-terminal domain"/>
    <property type="match status" value="1"/>
</dbReference>
<evidence type="ECO:0000256" key="1">
    <source>
        <dbReference type="ARBA" id="ARBA00022598"/>
    </source>
</evidence>